<keyword evidence="1" id="KW-0812">Transmembrane</keyword>
<dbReference type="KEGG" id="rru:Rru_A2394"/>
<evidence type="ECO:0000313" key="3">
    <source>
        <dbReference type="Proteomes" id="UP000001929"/>
    </source>
</evidence>
<dbReference type="PANTHER" id="PTHR34219">
    <property type="entry name" value="IRON-REGULATED INNER MEMBRANE PROTEIN-RELATED"/>
    <property type="match status" value="1"/>
</dbReference>
<reference evidence="2 3" key="1">
    <citation type="journal article" date="2011" name="Stand. Genomic Sci.">
        <title>Complete genome sequence of Rhodospirillum rubrum type strain (S1).</title>
        <authorList>
            <person name="Munk A.C."/>
            <person name="Copeland A."/>
            <person name="Lucas S."/>
            <person name="Lapidus A."/>
            <person name="Del Rio T.G."/>
            <person name="Barry K."/>
            <person name="Detter J.C."/>
            <person name="Hammon N."/>
            <person name="Israni S."/>
            <person name="Pitluck S."/>
            <person name="Brettin T."/>
            <person name="Bruce D."/>
            <person name="Han C."/>
            <person name="Tapia R."/>
            <person name="Gilna P."/>
            <person name="Schmutz J."/>
            <person name="Larimer F."/>
            <person name="Land M."/>
            <person name="Kyrpides N.C."/>
            <person name="Mavromatis K."/>
            <person name="Richardson P."/>
            <person name="Rohde M."/>
            <person name="Goker M."/>
            <person name="Klenk H.P."/>
            <person name="Zhang Y."/>
            <person name="Roberts G.P."/>
            <person name="Reslewic S."/>
            <person name="Schwartz D.C."/>
        </authorList>
    </citation>
    <scope>NUCLEOTIDE SEQUENCE [LARGE SCALE GENOMIC DNA]</scope>
    <source>
        <strain evidence="3">ATCC 11170 / ATH 1.1.1 / DSM 467 / LMG 4362 / NCIMB 8255 / S1</strain>
    </source>
</reference>
<feature type="transmembrane region" description="Helical" evidence="1">
    <location>
        <begin position="145"/>
        <end position="168"/>
    </location>
</feature>
<keyword evidence="1" id="KW-0472">Membrane</keyword>
<dbReference type="AlphaFoldDB" id="Q2RRQ1"/>
<evidence type="ECO:0000256" key="1">
    <source>
        <dbReference type="SAM" id="Phobius"/>
    </source>
</evidence>
<dbReference type="PATRIC" id="fig|269796.9.peg.2495"/>
<dbReference type="eggNOG" id="COG3182">
    <property type="taxonomic scope" value="Bacteria"/>
</dbReference>
<dbReference type="RefSeq" id="WP_011390147.1">
    <property type="nucleotide sequence ID" value="NC_007643.1"/>
</dbReference>
<dbReference type="InterPro" id="IPR005625">
    <property type="entry name" value="PepSY-ass_TM"/>
</dbReference>
<organism evidence="2 3">
    <name type="scientific">Rhodospirillum rubrum (strain ATCC 11170 / ATH 1.1.1 / DSM 467 / LMG 4362 / NCIMB 8255 / S1)</name>
    <dbReference type="NCBI Taxonomy" id="269796"/>
    <lineage>
        <taxon>Bacteria</taxon>
        <taxon>Pseudomonadati</taxon>
        <taxon>Pseudomonadota</taxon>
        <taxon>Alphaproteobacteria</taxon>
        <taxon>Rhodospirillales</taxon>
        <taxon>Rhodospirillaceae</taxon>
        <taxon>Rhodospirillum</taxon>
    </lineage>
</organism>
<keyword evidence="3" id="KW-1185">Reference proteome</keyword>
<evidence type="ECO:0000313" key="2">
    <source>
        <dbReference type="EMBL" id="ABC23194.1"/>
    </source>
</evidence>
<keyword evidence="1" id="KW-1133">Transmembrane helix</keyword>
<feature type="transmembrane region" description="Helical" evidence="1">
    <location>
        <begin position="12"/>
        <end position="38"/>
    </location>
</feature>
<name>Q2RRQ1_RHORT</name>
<feature type="transmembrane region" description="Helical" evidence="1">
    <location>
        <begin position="350"/>
        <end position="370"/>
    </location>
</feature>
<proteinExistence type="predicted"/>
<dbReference type="EMBL" id="CP000230">
    <property type="protein sequence ID" value="ABC23194.1"/>
    <property type="molecule type" value="Genomic_DNA"/>
</dbReference>
<sequence>MDKTPRKSSGARLWFLVHSWMGLPLWAYVFFLCFTGTLASVSHEIMWLIDPEVRAGASGDPAPASALIAAAEAAAPGSRALSVGWGADYMAATVRLGLENGLYAMAYVDPVSATLRGIGSDNPLPVFLRALHGWLLSPWTGGYPWGWYLVAVMAIPLLGSVVTGMVVYKRFWRAFFTRPKLRTGKGARVLLGDLHRLGGAWSLWFVLLIGVTGLWFLVQAAIVDLRGALDPGAPLVVIDRADLPKRAPGEHPPPAEVDAALAAAQATHAGGRVTALYFPGTAFDPIYAYGSGRVPLLSDVTYVHPRTAEVLYSKKGGDSGPLGLASQILRPLHVGDFGGPGALGLAIKGVWFLFGLILSMLIFSGMLIWSKRTVRATLEMRQGAKLGESPSHA</sequence>
<dbReference type="PANTHER" id="PTHR34219:SF8">
    <property type="entry name" value="PEPSY DOMAIN-CONTAINING PROTEIN"/>
    <property type="match status" value="1"/>
</dbReference>
<dbReference type="PhylomeDB" id="Q2RRQ1"/>
<dbReference type="Pfam" id="PF03929">
    <property type="entry name" value="PepSY_TM"/>
    <property type="match status" value="1"/>
</dbReference>
<protein>
    <submittedName>
        <fullName evidence="2">PepSY-associated TM helix</fullName>
    </submittedName>
</protein>
<dbReference type="Proteomes" id="UP000001929">
    <property type="component" value="Chromosome"/>
</dbReference>
<dbReference type="STRING" id="269796.Rru_A2394"/>
<dbReference type="EnsemblBacteria" id="ABC23194">
    <property type="protein sequence ID" value="ABC23194"/>
    <property type="gene ID" value="Rru_A2394"/>
</dbReference>
<gene>
    <name evidence="2" type="ordered locus">Rru_A2394</name>
</gene>
<accession>Q2RRQ1</accession>
<feature type="transmembrane region" description="Helical" evidence="1">
    <location>
        <begin position="201"/>
        <end position="222"/>
    </location>
</feature>
<dbReference type="HOGENOM" id="CLU_031962_4_1_5"/>